<dbReference type="Pfam" id="PF03389">
    <property type="entry name" value="MobA_MobL"/>
    <property type="match status" value="1"/>
</dbReference>
<evidence type="ECO:0000313" key="5">
    <source>
        <dbReference type="Proteomes" id="UP000196086"/>
    </source>
</evidence>
<protein>
    <recommendedName>
        <fullName evidence="3">MobA/MobL protein domain-containing protein</fullName>
    </recommendedName>
</protein>
<reference evidence="4 5" key="1">
    <citation type="submission" date="2014-06" db="EMBL/GenBank/DDBJ databases">
        <authorList>
            <person name="Ju J."/>
            <person name="Zhang J."/>
        </authorList>
    </citation>
    <scope>NUCLEOTIDE SEQUENCE [LARGE SCALE GENOMIC DNA]</scope>
    <source>
        <strain evidence="4 5">DsW_47</strain>
    </source>
</reference>
<evidence type="ECO:0000256" key="1">
    <source>
        <dbReference type="ARBA" id="ARBA00010873"/>
    </source>
</evidence>
<evidence type="ECO:0000313" key="4">
    <source>
        <dbReference type="EMBL" id="OUI97680.1"/>
    </source>
</evidence>
<name>A0A1Z5YR12_9PROT</name>
<dbReference type="InterPro" id="IPR005053">
    <property type="entry name" value="MobA_MobL"/>
</dbReference>
<sequence>MALYRAETKPISRKDGRSSVAAAAYRSGACLVDDRTGNAHDYTRRRGVVATGIITPDGQGCERNALWNGAEAAEKRKDGRTAREWVLALPAELTDQQRLDLTAQFSRSLAERFGVAVDFAIHRPGREGDQRNHHAHVLTTTRHISRDASGALVFGDKAQP</sequence>
<dbReference type="EMBL" id="JOMQ01000128">
    <property type="protein sequence ID" value="OUI97680.1"/>
    <property type="molecule type" value="Genomic_DNA"/>
</dbReference>
<organism evidence="4 5">
    <name type="scientific">Acetobacter cibinongensis</name>
    <dbReference type="NCBI Taxonomy" id="146475"/>
    <lineage>
        <taxon>Bacteria</taxon>
        <taxon>Pseudomonadati</taxon>
        <taxon>Pseudomonadota</taxon>
        <taxon>Alphaproteobacteria</taxon>
        <taxon>Acetobacterales</taxon>
        <taxon>Acetobacteraceae</taxon>
        <taxon>Acetobacter</taxon>
    </lineage>
</organism>
<accession>A0A1Z5YR12</accession>
<gene>
    <name evidence="4" type="ORF">HK14_02055</name>
</gene>
<feature type="domain" description="MobA/MobL protein" evidence="3">
    <location>
        <begin position="17"/>
        <end position="149"/>
    </location>
</feature>
<keyword evidence="2" id="KW-0184">Conjugation</keyword>
<proteinExistence type="inferred from homology"/>
<evidence type="ECO:0000256" key="2">
    <source>
        <dbReference type="ARBA" id="ARBA00022971"/>
    </source>
</evidence>
<evidence type="ECO:0000259" key="3">
    <source>
        <dbReference type="Pfam" id="PF03389"/>
    </source>
</evidence>
<feature type="non-terminal residue" evidence="4">
    <location>
        <position position="160"/>
    </location>
</feature>
<dbReference type="RefSeq" id="WP_165760088.1">
    <property type="nucleotide sequence ID" value="NZ_JOMQ01000128.1"/>
</dbReference>
<dbReference type="AlphaFoldDB" id="A0A1Z5YR12"/>
<comment type="similarity">
    <text evidence="1">Belongs to the MobA/MobL family.</text>
</comment>
<dbReference type="Proteomes" id="UP000196086">
    <property type="component" value="Unassembled WGS sequence"/>
</dbReference>
<dbReference type="Gene3D" id="3.30.930.30">
    <property type="match status" value="1"/>
</dbReference>
<comment type="caution">
    <text evidence="4">The sequence shown here is derived from an EMBL/GenBank/DDBJ whole genome shotgun (WGS) entry which is preliminary data.</text>
</comment>